<dbReference type="OrthoDB" id="9255632at2"/>
<dbReference type="AlphaFoldDB" id="A0A1L8CL31"/>
<reference evidence="2 3" key="1">
    <citation type="journal article" date="2017" name="Arch. Microbiol.">
        <title>Mariprofundus micogutta sp. nov., a novel iron-oxidizing zetaproteobacterium isolated from a deep-sea hydrothermal field at the Bayonnaise knoll of the Izu-Ogasawara arc, and a description of Mariprofundales ord. nov. and Zetaproteobacteria classis nov.</title>
        <authorList>
            <person name="Makita H."/>
            <person name="Tanaka E."/>
            <person name="Mitsunobu S."/>
            <person name="Miyazaki M."/>
            <person name="Nunoura T."/>
            <person name="Uematsu K."/>
            <person name="Takaki Y."/>
            <person name="Nishi S."/>
            <person name="Shimamura S."/>
            <person name="Takai K."/>
        </authorList>
    </citation>
    <scope>NUCLEOTIDE SEQUENCE [LARGE SCALE GENOMIC DNA]</scope>
    <source>
        <strain evidence="2 3">ET2</strain>
    </source>
</reference>
<feature type="transmembrane region" description="Helical" evidence="1">
    <location>
        <begin position="85"/>
        <end position="104"/>
    </location>
</feature>
<proteinExistence type="predicted"/>
<keyword evidence="3" id="KW-1185">Reference proteome</keyword>
<feature type="transmembrane region" description="Helical" evidence="1">
    <location>
        <begin position="227"/>
        <end position="246"/>
    </location>
</feature>
<feature type="transmembrane region" description="Helical" evidence="1">
    <location>
        <begin position="141"/>
        <end position="165"/>
    </location>
</feature>
<evidence type="ECO:0000313" key="3">
    <source>
        <dbReference type="Proteomes" id="UP000231632"/>
    </source>
</evidence>
<gene>
    <name evidence="2" type="ORF">MMIC_P0576</name>
</gene>
<evidence type="ECO:0000313" key="2">
    <source>
        <dbReference type="EMBL" id="GAV19627.1"/>
    </source>
</evidence>
<feature type="transmembrane region" description="Helical" evidence="1">
    <location>
        <begin position="45"/>
        <end position="65"/>
    </location>
</feature>
<feature type="transmembrane region" description="Helical" evidence="1">
    <location>
        <begin position="185"/>
        <end position="206"/>
    </location>
</feature>
<dbReference type="EMBL" id="BDFD01000003">
    <property type="protein sequence ID" value="GAV19627.1"/>
    <property type="molecule type" value="Genomic_DNA"/>
</dbReference>
<name>A0A1L8CL31_9PROT</name>
<feature type="transmembrane region" description="Helical" evidence="1">
    <location>
        <begin position="6"/>
        <end position="25"/>
    </location>
</feature>
<dbReference type="RefSeq" id="WP_072658850.1">
    <property type="nucleotide sequence ID" value="NZ_BDFD01000003.1"/>
</dbReference>
<evidence type="ECO:0000256" key="1">
    <source>
        <dbReference type="SAM" id="Phobius"/>
    </source>
</evidence>
<accession>A0A1L8CL31</accession>
<protein>
    <submittedName>
        <fullName evidence="2">Uncharacterized protein</fullName>
    </submittedName>
</protein>
<keyword evidence="1" id="KW-0812">Transmembrane</keyword>
<sequence length="391" mass="44285">MSLLEISIFFAALAVPLSMMLAHDYRIALEQGVGIMHLPAFFNRYSTLLVLTSVYGGIYYVLLMLYTGGFLDNNQSVNIYDWDDFFVPTACISTLSILLFGYLLQADNAFYLDSLINDKHETSARRGLVLRTFRSVSIGQVAPGVLFPLSVCLWALHGAWLYNIYNIVMRASNQDLMPRLFFSGAVRMIAVLFISVLVYTVFQALFQPYRESDGDNAKALVVKKKGAASMLVAVALMTGFFPIQAVEITWQKIKSSQLMSELISPAATLSIGHVQGMNTFMRERLFEEGVVDIHQLAKLGNRRDLLHSRIENLVSEEQLDDWIDQADLMLHIQDIELLRLLRSTGLRTRSQLDLLTKPESGQQLDRFLKQLDGEKRIQVQQFIQAYSQIPH</sequence>
<comment type="caution">
    <text evidence="2">The sequence shown here is derived from an EMBL/GenBank/DDBJ whole genome shotgun (WGS) entry which is preliminary data.</text>
</comment>
<organism evidence="2 3">
    <name type="scientific">Mariprofundus micogutta</name>
    <dbReference type="NCBI Taxonomy" id="1921010"/>
    <lineage>
        <taxon>Bacteria</taxon>
        <taxon>Pseudomonadati</taxon>
        <taxon>Pseudomonadota</taxon>
        <taxon>Candidatius Mariprofundia</taxon>
        <taxon>Mariprofundales</taxon>
        <taxon>Mariprofundaceae</taxon>
        <taxon>Mariprofundus</taxon>
    </lineage>
</organism>
<keyword evidence="1" id="KW-0472">Membrane</keyword>
<keyword evidence="1" id="KW-1133">Transmembrane helix</keyword>
<dbReference type="Proteomes" id="UP000231632">
    <property type="component" value="Unassembled WGS sequence"/>
</dbReference>